<dbReference type="InterPro" id="IPR036280">
    <property type="entry name" value="Multihaem_cyt_sf"/>
</dbReference>
<accession>A0A1T4NF27</accession>
<keyword evidence="2" id="KW-1185">Reference proteome</keyword>
<evidence type="ECO:0000313" key="2">
    <source>
        <dbReference type="Proteomes" id="UP000191153"/>
    </source>
</evidence>
<protein>
    <submittedName>
        <fullName evidence="1">C_GCAxxG_C_C family probable redox protein</fullName>
    </submittedName>
</protein>
<dbReference type="Pfam" id="PF09719">
    <property type="entry name" value="C_GCAxxG_C_C"/>
    <property type="match status" value="1"/>
</dbReference>
<sequence length="120" mass="13193">MEKKNLYIKGALNCAETIIDTYNKEHGTKIPVAIGSGMGSGVTCGSLCGAINAGVAIIGFTTGRESHLEENVARSLVNQYMKKCREKYNSEICIDLKNNKITCEEIVDFAYNELNKILKK</sequence>
<dbReference type="OrthoDB" id="1624765at2"/>
<gene>
    <name evidence="1" type="ORF">SAMN02745174_01531</name>
</gene>
<dbReference type="RefSeq" id="WP_078694016.1">
    <property type="nucleotide sequence ID" value="NZ_FUWX01000010.1"/>
</dbReference>
<dbReference type="NCBIfam" id="TIGR01909">
    <property type="entry name" value="C_GCAxxG_C_C"/>
    <property type="match status" value="1"/>
</dbReference>
<evidence type="ECO:0000313" key="1">
    <source>
        <dbReference type="EMBL" id="SJZ77814.1"/>
    </source>
</evidence>
<name>A0A1T4NF27_9FUSO</name>
<dbReference type="AlphaFoldDB" id="A0A1T4NF27"/>
<dbReference type="STRING" id="180163.SAMN02745174_01531"/>
<reference evidence="1 2" key="1">
    <citation type="submission" date="2017-02" db="EMBL/GenBank/DDBJ databases">
        <authorList>
            <person name="Peterson S.W."/>
        </authorList>
    </citation>
    <scope>NUCLEOTIDE SEQUENCE [LARGE SCALE GENOMIC DNA]</scope>
    <source>
        <strain evidence="1 2">ATCC 700028</strain>
    </source>
</reference>
<dbReference type="Proteomes" id="UP000191153">
    <property type="component" value="Unassembled WGS sequence"/>
</dbReference>
<dbReference type="InterPro" id="IPR010181">
    <property type="entry name" value="CGCAxxGCC_motif"/>
</dbReference>
<proteinExistence type="predicted"/>
<dbReference type="SUPFAM" id="SSF48695">
    <property type="entry name" value="Multiheme cytochromes"/>
    <property type="match status" value="1"/>
</dbReference>
<organism evidence="1 2">
    <name type="scientific">Cetobacterium ceti</name>
    <dbReference type="NCBI Taxonomy" id="180163"/>
    <lineage>
        <taxon>Bacteria</taxon>
        <taxon>Fusobacteriati</taxon>
        <taxon>Fusobacteriota</taxon>
        <taxon>Fusobacteriia</taxon>
        <taxon>Fusobacteriales</taxon>
        <taxon>Fusobacteriaceae</taxon>
        <taxon>Cetobacterium</taxon>
    </lineage>
</organism>
<dbReference type="EMBL" id="FUWX01000010">
    <property type="protein sequence ID" value="SJZ77814.1"/>
    <property type="molecule type" value="Genomic_DNA"/>
</dbReference>